<dbReference type="EMBL" id="GBRH01248997">
    <property type="protein sequence ID" value="JAD48898.1"/>
    <property type="molecule type" value="Transcribed_RNA"/>
</dbReference>
<dbReference type="AlphaFoldDB" id="A0A0A9AG81"/>
<organism evidence="1">
    <name type="scientific">Arundo donax</name>
    <name type="common">Giant reed</name>
    <name type="synonym">Donax arundinaceus</name>
    <dbReference type="NCBI Taxonomy" id="35708"/>
    <lineage>
        <taxon>Eukaryota</taxon>
        <taxon>Viridiplantae</taxon>
        <taxon>Streptophyta</taxon>
        <taxon>Embryophyta</taxon>
        <taxon>Tracheophyta</taxon>
        <taxon>Spermatophyta</taxon>
        <taxon>Magnoliopsida</taxon>
        <taxon>Liliopsida</taxon>
        <taxon>Poales</taxon>
        <taxon>Poaceae</taxon>
        <taxon>PACMAD clade</taxon>
        <taxon>Arundinoideae</taxon>
        <taxon>Arundineae</taxon>
        <taxon>Arundo</taxon>
    </lineage>
</organism>
<protein>
    <submittedName>
        <fullName evidence="1">Uncharacterized protein</fullName>
    </submittedName>
</protein>
<reference evidence="1" key="1">
    <citation type="submission" date="2014-09" db="EMBL/GenBank/DDBJ databases">
        <authorList>
            <person name="Magalhaes I.L.F."/>
            <person name="Oliveira U."/>
            <person name="Santos F.R."/>
            <person name="Vidigal T.H.D.A."/>
            <person name="Brescovit A.D."/>
            <person name="Santos A.J."/>
        </authorList>
    </citation>
    <scope>NUCLEOTIDE SEQUENCE</scope>
    <source>
        <tissue evidence="1">Shoot tissue taken approximately 20 cm above the soil surface</tissue>
    </source>
</reference>
<proteinExistence type="predicted"/>
<accession>A0A0A9AG81</accession>
<evidence type="ECO:0000313" key="1">
    <source>
        <dbReference type="EMBL" id="JAD48898.1"/>
    </source>
</evidence>
<name>A0A0A9AG81_ARUDO</name>
<sequence>MRCRRSIGCVCESRRCALVRVPKVSRRPEIYAYVAGSGRTRDVKCLCLCWDLGAVRF</sequence>
<reference evidence="1" key="2">
    <citation type="journal article" date="2015" name="Data Brief">
        <title>Shoot transcriptome of the giant reed, Arundo donax.</title>
        <authorList>
            <person name="Barrero R.A."/>
            <person name="Guerrero F.D."/>
            <person name="Moolhuijzen P."/>
            <person name="Goolsby J.A."/>
            <person name="Tidwell J."/>
            <person name="Bellgard S.E."/>
            <person name="Bellgard M.I."/>
        </authorList>
    </citation>
    <scope>NUCLEOTIDE SEQUENCE</scope>
    <source>
        <tissue evidence="1">Shoot tissue taken approximately 20 cm above the soil surface</tissue>
    </source>
</reference>